<dbReference type="InterPro" id="IPR033739">
    <property type="entry name" value="M10A_MMP"/>
</dbReference>
<dbReference type="GO" id="GO:0030198">
    <property type="term" value="P:extracellular matrix organization"/>
    <property type="evidence" value="ECO:0007669"/>
    <property type="project" value="TreeGrafter"/>
</dbReference>
<keyword evidence="4 13" id="KW-0732">Signal</keyword>
<sequence length="316" mass="34676">MALKGLSFFTFTLLLLTIFPLMSSSRPNPAHSHRKMQSQFVFPDHLHGSQKGDKLEGIHQLKKYLQQFGYLNNVQIHSETNEDEFDEFLEFAIKTYQKNYNLKVTGTLDAMTLAQMSKPRCGVADIIDGKTWMRSGKKRNEGDGSSHFHTVSHFAFFEGNPKWPTTKSHLTYGFISGTPLEAITPVGRAFSTWAANSHFTFSQVSGNQTADINISFQRGDHGDGFPFDGVGGVVAHAFSPSDGRFHLDADESWAAGVASGSFDLETVALHEIGHLLGLQHSSIEGAIMWPSVPEGAAKGLHADDIAGIKALYNSSL</sequence>
<evidence type="ECO:0000256" key="1">
    <source>
        <dbReference type="ARBA" id="ARBA00009614"/>
    </source>
</evidence>
<evidence type="ECO:0000256" key="7">
    <source>
        <dbReference type="ARBA" id="ARBA00023049"/>
    </source>
</evidence>
<feature type="binding site" evidence="11">
    <location>
        <position position="270"/>
    </location>
    <ligand>
        <name>Zn(2+)</name>
        <dbReference type="ChEBI" id="CHEBI:29105"/>
        <label>2</label>
        <note>catalytic</note>
    </ligand>
</feature>
<dbReference type="Proteomes" id="UP000504603">
    <property type="component" value="Unplaced"/>
</dbReference>
<accession>A0A6J1BYZ9</accession>
<dbReference type="GO" id="GO:0006508">
    <property type="term" value="P:proteolysis"/>
    <property type="evidence" value="ECO:0007669"/>
    <property type="project" value="UniProtKB-KW"/>
</dbReference>
<feature type="binding site" evidence="11">
    <location>
        <position position="251"/>
    </location>
    <ligand>
        <name>Ca(2+)</name>
        <dbReference type="ChEBI" id="CHEBI:29108"/>
        <label>3</label>
    </ligand>
</feature>
<feature type="binding site" evidence="11">
    <location>
        <position position="236"/>
    </location>
    <ligand>
        <name>Zn(2+)</name>
        <dbReference type="ChEBI" id="CHEBI:29105"/>
        <label>1</label>
    </ligand>
</feature>
<keyword evidence="3 11" id="KW-0479">Metal-binding</keyword>
<feature type="signal peptide" evidence="13">
    <location>
        <begin position="1"/>
        <end position="24"/>
    </location>
</feature>
<comment type="cofactor">
    <cofactor evidence="11">
        <name>Zn(2+)</name>
        <dbReference type="ChEBI" id="CHEBI:29105"/>
    </cofactor>
    <text evidence="11">Binds 2 Zn(2+) ions per subunit.</text>
</comment>
<dbReference type="InterPro" id="IPR006026">
    <property type="entry name" value="Peptidase_Metallo"/>
</dbReference>
<dbReference type="PANTHER" id="PTHR10201:SF213">
    <property type="entry name" value="METALLOENDOPROTEINASE 2-MMP-LIKE"/>
    <property type="match status" value="1"/>
</dbReference>
<name>A0A6J1BYZ9_MOMCH</name>
<dbReference type="Pfam" id="PF01471">
    <property type="entry name" value="PG_binding_1"/>
    <property type="match status" value="1"/>
</dbReference>
<evidence type="ECO:0000256" key="4">
    <source>
        <dbReference type="ARBA" id="ARBA00022729"/>
    </source>
</evidence>
<keyword evidence="9" id="KW-0325">Glycoprotein</keyword>
<evidence type="ECO:0000256" key="12">
    <source>
        <dbReference type="PIRSR" id="PIRSR621190-5"/>
    </source>
</evidence>
<evidence type="ECO:0000256" key="9">
    <source>
        <dbReference type="ARBA" id="ARBA00023180"/>
    </source>
</evidence>
<dbReference type="FunFam" id="3.40.390.10:FF:000018">
    <property type="entry name" value="Metalloendoproteinase 1"/>
    <property type="match status" value="1"/>
</dbReference>
<feature type="short sequence motif" description="Cysteine switch" evidence="12">
    <location>
        <begin position="119"/>
        <end position="151"/>
    </location>
</feature>
<dbReference type="GO" id="GO:0008270">
    <property type="term" value="F:zinc ion binding"/>
    <property type="evidence" value="ECO:0007669"/>
    <property type="project" value="InterPro"/>
</dbReference>
<feature type="binding site" evidence="11">
    <location>
        <position position="251"/>
    </location>
    <ligand>
        <name>Ca(2+)</name>
        <dbReference type="ChEBI" id="CHEBI:29108"/>
        <label>1</label>
    </ligand>
</feature>
<organism evidence="15 16">
    <name type="scientific">Momordica charantia</name>
    <name type="common">Bitter gourd</name>
    <name type="synonym">Balsam pear</name>
    <dbReference type="NCBI Taxonomy" id="3673"/>
    <lineage>
        <taxon>Eukaryota</taxon>
        <taxon>Viridiplantae</taxon>
        <taxon>Streptophyta</taxon>
        <taxon>Embryophyta</taxon>
        <taxon>Tracheophyta</taxon>
        <taxon>Spermatophyta</taxon>
        <taxon>Magnoliopsida</taxon>
        <taxon>eudicotyledons</taxon>
        <taxon>Gunneridae</taxon>
        <taxon>Pentapetalae</taxon>
        <taxon>rosids</taxon>
        <taxon>fabids</taxon>
        <taxon>Cucurbitales</taxon>
        <taxon>Cucurbitaceae</taxon>
        <taxon>Momordiceae</taxon>
        <taxon>Momordica</taxon>
    </lineage>
</organism>
<dbReference type="Pfam" id="PF00413">
    <property type="entry name" value="Peptidase_M10"/>
    <property type="match status" value="1"/>
</dbReference>
<evidence type="ECO:0000256" key="11">
    <source>
        <dbReference type="PIRSR" id="PIRSR621190-2"/>
    </source>
</evidence>
<evidence type="ECO:0000256" key="13">
    <source>
        <dbReference type="SAM" id="SignalP"/>
    </source>
</evidence>
<comment type="similarity">
    <text evidence="1">Belongs to the peptidase M10A family. Matrix metalloproteinases (MMPs) subfamily.</text>
</comment>
<evidence type="ECO:0000256" key="2">
    <source>
        <dbReference type="ARBA" id="ARBA00022670"/>
    </source>
</evidence>
<dbReference type="SUPFAM" id="SSF55486">
    <property type="entry name" value="Metalloproteases ('zincins'), catalytic domain"/>
    <property type="match status" value="1"/>
</dbReference>
<feature type="binding site" description="in inhibited form" evidence="11">
    <location>
        <position position="121"/>
    </location>
    <ligand>
        <name>Zn(2+)</name>
        <dbReference type="ChEBI" id="CHEBI:29105"/>
        <label>2</label>
        <note>catalytic</note>
    </ligand>
</feature>
<dbReference type="InterPro" id="IPR001818">
    <property type="entry name" value="Pept_M10_metallopeptidase"/>
</dbReference>
<keyword evidence="15" id="KW-1185">Reference proteome</keyword>
<evidence type="ECO:0000256" key="6">
    <source>
        <dbReference type="ARBA" id="ARBA00022833"/>
    </source>
</evidence>
<evidence type="ECO:0000259" key="14">
    <source>
        <dbReference type="SMART" id="SM00235"/>
    </source>
</evidence>
<dbReference type="GO" id="GO:0031012">
    <property type="term" value="C:extracellular matrix"/>
    <property type="evidence" value="ECO:0007669"/>
    <property type="project" value="InterPro"/>
</dbReference>
<dbReference type="InterPro" id="IPR021190">
    <property type="entry name" value="Pept_M10A"/>
</dbReference>
<gene>
    <name evidence="16" type="primary">LOC111006521</name>
</gene>
<feature type="binding site" evidence="11">
    <location>
        <position position="248"/>
    </location>
    <ligand>
        <name>Ca(2+)</name>
        <dbReference type="ChEBI" id="CHEBI:29108"/>
        <label>3</label>
    </ligand>
</feature>
<dbReference type="CDD" id="cd04278">
    <property type="entry name" value="ZnMc_MMP"/>
    <property type="match status" value="1"/>
</dbReference>
<dbReference type="KEGG" id="mcha:111006521"/>
<feature type="binding site" evidence="11">
    <location>
        <position position="280"/>
    </location>
    <ligand>
        <name>Zn(2+)</name>
        <dbReference type="ChEBI" id="CHEBI:29105"/>
        <label>2</label>
        <note>catalytic</note>
    </ligand>
</feature>
<keyword evidence="11" id="KW-0106">Calcium</keyword>
<dbReference type="SUPFAM" id="SSF47090">
    <property type="entry name" value="PGBD-like"/>
    <property type="match status" value="1"/>
</dbReference>
<feature type="binding site" evidence="11">
    <location>
        <position position="221"/>
    </location>
    <ligand>
        <name>Zn(2+)</name>
        <dbReference type="ChEBI" id="CHEBI:29105"/>
        <label>1</label>
    </ligand>
</feature>
<dbReference type="GeneID" id="111006521"/>
<keyword evidence="8" id="KW-0865">Zymogen</keyword>
<evidence type="ECO:0000313" key="16">
    <source>
        <dbReference type="RefSeq" id="XP_022134202.1"/>
    </source>
</evidence>
<dbReference type="SMART" id="SM00235">
    <property type="entry name" value="ZnMc"/>
    <property type="match status" value="1"/>
</dbReference>
<feature type="binding site" evidence="11">
    <location>
        <position position="228"/>
    </location>
    <ligand>
        <name>Ca(2+)</name>
        <dbReference type="ChEBI" id="CHEBI:29108"/>
        <label>3</label>
    </ligand>
</feature>
<keyword evidence="2" id="KW-0645">Protease</keyword>
<dbReference type="InterPro" id="IPR002477">
    <property type="entry name" value="Peptidoglycan-bd-like"/>
</dbReference>
<keyword evidence="6 11" id="KW-0862">Zinc</keyword>
<dbReference type="GO" id="GO:0030574">
    <property type="term" value="P:collagen catabolic process"/>
    <property type="evidence" value="ECO:0007669"/>
    <property type="project" value="TreeGrafter"/>
</dbReference>
<protein>
    <submittedName>
        <fullName evidence="16">Metalloendoproteinase 2-MMP-like</fullName>
    </submittedName>
</protein>
<feature type="active site" evidence="10">
    <location>
        <position position="271"/>
    </location>
</feature>
<feature type="binding site" evidence="11">
    <location>
        <position position="223"/>
    </location>
    <ligand>
        <name>Zn(2+)</name>
        <dbReference type="ChEBI" id="CHEBI:29105"/>
        <label>1</label>
    </ligand>
</feature>
<dbReference type="PRINTS" id="PR00138">
    <property type="entry name" value="MATRIXIN"/>
</dbReference>
<evidence type="ECO:0000256" key="5">
    <source>
        <dbReference type="ARBA" id="ARBA00022801"/>
    </source>
</evidence>
<feature type="binding site" evidence="11">
    <location>
        <position position="246"/>
    </location>
    <ligand>
        <name>Zn(2+)</name>
        <dbReference type="ChEBI" id="CHEBI:29105"/>
        <label>1</label>
    </ligand>
</feature>
<dbReference type="InterPro" id="IPR036365">
    <property type="entry name" value="PGBD-like_sf"/>
</dbReference>
<dbReference type="PANTHER" id="PTHR10201">
    <property type="entry name" value="MATRIX METALLOPROTEINASE"/>
    <property type="match status" value="1"/>
</dbReference>
<dbReference type="RefSeq" id="XP_022134202.1">
    <property type="nucleotide sequence ID" value="XM_022278510.1"/>
</dbReference>
<dbReference type="GO" id="GO:0004222">
    <property type="term" value="F:metalloendopeptidase activity"/>
    <property type="evidence" value="ECO:0007669"/>
    <property type="project" value="InterPro"/>
</dbReference>
<feature type="chain" id="PRO_5026649278" evidence="13">
    <location>
        <begin position="25"/>
        <end position="316"/>
    </location>
</feature>
<reference evidence="16" key="1">
    <citation type="submission" date="2025-08" db="UniProtKB">
        <authorList>
            <consortium name="RefSeq"/>
        </authorList>
    </citation>
    <scope>IDENTIFICATION</scope>
    <source>
        <strain evidence="16">OHB3-1</strain>
    </source>
</reference>
<feature type="binding site" evidence="11">
    <location>
        <position position="229"/>
    </location>
    <ligand>
        <name>Ca(2+)</name>
        <dbReference type="ChEBI" id="CHEBI:29108"/>
        <label>3</label>
    </ligand>
</feature>
<comment type="cofactor">
    <cofactor evidence="11">
        <name>Ca(2+)</name>
        <dbReference type="ChEBI" id="CHEBI:29108"/>
    </cofactor>
    <text evidence="11">Can bind about 5 Ca(2+) ions per subunit.</text>
</comment>
<feature type="binding site" evidence="11">
    <location>
        <position position="274"/>
    </location>
    <ligand>
        <name>Zn(2+)</name>
        <dbReference type="ChEBI" id="CHEBI:29105"/>
        <label>2</label>
        <note>catalytic</note>
    </ligand>
</feature>
<feature type="binding site" evidence="11">
    <location>
        <position position="211"/>
    </location>
    <ligand>
        <name>Ca(2+)</name>
        <dbReference type="ChEBI" id="CHEBI:29108"/>
        <label>2</label>
    </ligand>
</feature>
<dbReference type="AlphaFoldDB" id="A0A6J1BYZ9"/>
<keyword evidence="5" id="KW-0378">Hydrolase</keyword>
<evidence type="ECO:0000256" key="8">
    <source>
        <dbReference type="ARBA" id="ARBA00023145"/>
    </source>
</evidence>
<dbReference type="InterPro" id="IPR024079">
    <property type="entry name" value="MetalloPept_cat_dom_sf"/>
</dbReference>
<evidence type="ECO:0000256" key="10">
    <source>
        <dbReference type="PIRSR" id="PIRSR621190-1"/>
    </source>
</evidence>
<proteinExistence type="inferred from homology"/>
<feature type="binding site" evidence="11">
    <location>
        <position position="288"/>
    </location>
    <ligand>
        <name>Zn(2+)</name>
        <dbReference type="ChEBI" id="CHEBI:29105"/>
        <label>2</label>
        <note>catalytic</note>
    </ligand>
</feature>
<keyword evidence="7" id="KW-0482">Metalloprotease</keyword>
<dbReference type="Gene3D" id="3.40.390.10">
    <property type="entry name" value="Collagenase (Catalytic Domain)"/>
    <property type="match status" value="1"/>
</dbReference>
<evidence type="ECO:0000256" key="3">
    <source>
        <dbReference type="ARBA" id="ARBA00022723"/>
    </source>
</evidence>
<evidence type="ECO:0000313" key="15">
    <source>
        <dbReference type="Proteomes" id="UP000504603"/>
    </source>
</evidence>
<dbReference type="OrthoDB" id="406838at2759"/>
<feature type="domain" description="Peptidase metallopeptidase" evidence="14">
    <location>
        <begin position="159"/>
        <end position="314"/>
    </location>
</feature>